<accession>A0A1V1P2Y8</accession>
<comment type="caution">
    <text evidence="1">The sequence shown here is derived from an EMBL/GenBank/DDBJ whole genome shotgun (WGS) entry which is preliminary data.</text>
</comment>
<reference evidence="2" key="1">
    <citation type="submission" date="2012-11" db="EMBL/GenBank/DDBJ databases">
        <authorList>
            <person name="Lucero-Rivera Y.E."/>
            <person name="Tovar-Ramirez D."/>
        </authorList>
    </citation>
    <scope>NUCLEOTIDE SEQUENCE [LARGE SCALE GENOMIC DNA]</scope>
    <source>
        <strain evidence="2">Araruama</strain>
    </source>
</reference>
<name>A0A1V1P2Y8_9BACT</name>
<organism evidence="1 2">
    <name type="scientific">Candidatus Magnetoglobus multicellularis str. Araruama</name>
    <dbReference type="NCBI Taxonomy" id="890399"/>
    <lineage>
        <taxon>Bacteria</taxon>
        <taxon>Pseudomonadati</taxon>
        <taxon>Thermodesulfobacteriota</taxon>
        <taxon>Desulfobacteria</taxon>
        <taxon>Desulfobacterales</taxon>
        <taxon>Desulfobacteraceae</taxon>
        <taxon>Candidatus Magnetoglobus</taxon>
    </lineage>
</organism>
<dbReference type="AlphaFoldDB" id="A0A1V1P2Y8"/>
<evidence type="ECO:0000313" key="1">
    <source>
        <dbReference type="EMBL" id="ETR69259.1"/>
    </source>
</evidence>
<sequence>MRYIGFLEYNHMRTQTSCEEIVAPSKKSGMQNDQIIINAYSDFVDIGKKIIFISRDNEIVRMMTGENNVIPVILEHKPSRRKNFSVTWPQFLICSIFLESCLAKLTLVKEKNDIADIFGVWRGKDVKEWESDQVKLCIRPSSNYAQLVGYINKSITILEKLNL</sequence>
<dbReference type="Proteomes" id="UP000189670">
    <property type="component" value="Unassembled WGS sequence"/>
</dbReference>
<evidence type="ECO:0000313" key="2">
    <source>
        <dbReference type="Proteomes" id="UP000189670"/>
    </source>
</evidence>
<dbReference type="EMBL" id="ATBP01000692">
    <property type="protein sequence ID" value="ETR69259.1"/>
    <property type="molecule type" value="Genomic_DNA"/>
</dbReference>
<gene>
    <name evidence="1" type="ORF">OMM_04045</name>
</gene>
<proteinExistence type="predicted"/>
<protein>
    <submittedName>
        <fullName evidence="1">Uncharacterized protein</fullName>
    </submittedName>
</protein>